<dbReference type="PANTHER" id="PTHR46865:SF2">
    <property type="entry name" value="MONOOXYGENASE"/>
    <property type="match status" value="1"/>
</dbReference>
<dbReference type="Gene3D" id="3.50.50.60">
    <property type="entry name" value="FAD/NAD(P)-binding domain"/>
    <property type="match status" value="1"/>
</dbReference>
<dbReference type="EMBL" id="SODU01000001">
    <property type="protein sequence ID" value="TDW94559.1"/>
    <property type="molecule type" value="Genomic_DNA"/>
</dbReference>
<reference evidence="2 3" key="1">
    <citation type="submission" date="2019-03" db="EMBL/GenBank/DDBJ databases">
        <title>Genomic Encyclopedia of Type Strains, Phase III (KMG-III): the genomes of soil and plant-associated and newly described type strains.</title>
        <authorList>
            <person name="Whitman W."/>
        </authorList>
    </citation>
    <scope>NUCLEOTIDE SEQUENCE [LARGE SCALE GENOMIC DNA]</scope>
    <source>
        <strain evidence="2 3">VKMAc-2574</strain>
    </source>
</reference>
<dbReference type="InterPro" id="IPR002938">
    <property type="entry name" value="FAD-bd"/>
</dbReference>
<gene>
    <name evidence="2" type="ORF">EV137_1876</name>
</gene>
<evidence type="ECO:0000259" key="1">
    <source>
        <dbReference type="Pfam" id="PF01494"/>
    </source>
</evidence>
<evidence type="ECO:0000313" key="3">
    <source>
        <dbReference type="Proteomes" id="UP000295060"/>
    </source>
</evidence>
<dbReference type="PANTHER" id="PTHR46865">
    <property type="entry name" value="OXIDOREDUCTASE-RELATED"/>
    <property type="match status" value="1"/>
</dbReference>
<protein>
    <submittedName>
        <fullName evidence="2">2-polyprenyl-6-methoxyphenol hydroxylase-like FAD-dependent oxidoreductase</fullName>
    </submittedName>
</protein>
<keyword evidence="3" id="KW-1185">Reference proteome</keyword>
<dbReference type="Gene3D" id="3.30.9.10">
    <property type="entry name" value="D-Amino Acid Oxidase, subunit A, domain 2"/>
    <property type="match status" value="1"/>
</dbReference>
<feature type="domain" description="FAD-binding" evidence="1">
    <location>
        <begin position="2"/>
        <end position="338"/>
    </location>
</feature>
<comment type="caution">
    <text evidence="2">The sequence shown here is derived from an EMBL/GenBank/DDBJ whole genome shotgun (WGS) entry which is preliminary data.</text>
</comment>
<dbReference type="Proteomes" id="UP000295060">
    <property type="component" value="Unassembled WGS sequence"/>
</dbReference>
<proteinExistence type="predicted"/>
<dbReference type="PRINTS" id="PR00420">
    <property type="entry name" value="RNGMNOXGNASE"/>
</dbReference>
<accession>A0ABY2FP56</accession>
<name>A0ABY2FP56_9ACTN</name>
<sequence>MKVLISGASVAGPVLAHWLHRYGFEPTLVERTPAGRHGLGGHAVDLFGPAAEVARRMGRLDAIEASRTRLDTMTIERFGRRPVHIDLTRLYAGISSDHVEILRGELTKILYDATRDTAEYLFGDSIATLHDDGAGVDVTFDSGRERRFDLVIGADGLHSNVRRLAFGPEESMRRPLGGYLAVYSMPPVLGLGDRMLGHLSVDKLCGAYGVYQTGQERATFLFRKREELRYDYRDKEQQKALLVKEFGDYGWKVPQLLEHLDTADDFYFDSITQITLDSWQRGRIALVGDAGFCPGPAVGGGTSLAMVTAYILAGELAAARSDPPSGLKNYEKAVRRHVELTRAIGPTTMRGIIPGGRAALELMPFAAAAVSKLPVPVQRLIWSRNAAGKALTAVPLPDYSDLIQSKGGQAVA</sequence>
<dbReference type="Pfam" id="PF01494">
    <property type="entry name" value="FAD_binding_3"/>
    <property type="match status" value="1"/>
</dbReference>
<organism evidence="2 3">
    <name type="scientific">Kribbella pratensis</name>
    <dbReference type="NCBI Taxonomy" id="2512112"/>
    <lineage>
        <taxon>Bacteria</taxon>
        <taxon>Bacillati</taxon>
        <taxon>Actinomycetota</taxon>
        <taxon>Actinomycetes</taxon>
        <taxon>Propionibacteriales</taxon>
        <taxon>Kribbellaceae</taxon>
        <taxon>Kribbella</taxon>
    </lineage>
</organism>
<dbReference type="SUPFAM" id="SSF51905">
    <property type="entry name" value="FAD/NAD(P)-binding domain"/>
    <property type="match status" value="1"/>
</dbReference>
<dbReference type="InterPro" id="IPR051704">
    <property type="entry name" value="FAD_aromatic-hydroxylase"/>
</dbReference>
<dbReference type="RefSeq" id="WP_134127846.1">
    <property type="nucleotide sequence ID" value="NZ_SODU01000001.1"/>
</dbReference>
<evidence type="ECO:0000313" key="2">
    <source>
        <dbReference type="EMBL" id="TDW94559.1"/>
    </source>
</evidence>
<dbReference type="InterPro" id="IPR036188">
    <property type="entry name" value="FAD/NAD-bd_sf"/>
</dbReference>